<keyword evidence="4" id="KW-1185">Reference proteome</keyword>
<feature type="transmembrane region" description="Helical" evidence="2">
    <location>
        <begin position="6"/>
        <end position="27"/>
    </location>
</feature>
<comment type="caution">
    <text evidence="3">The sequence shown here is derived from an EMBL/GenBank/DDBJ whole genome shotgun (WGS) entry which is preliminary data.</text>
</comment>
<dbReference type="AlphaFoldDB" id="A0A2G5UHE3"/>
<organism evidence="3 4">
    <name type="scientific">Caenorhabditis nigoni</name>
    <dbReference type="NCBI Taxonomy" id="1611254"/>
    <lineage>
        <taxon>Eukaryota</taxon>
        <taxon>Metazoa</taxon>
        <taxon>Ecdysozoa</taxon>
        <taxon>Nematoda</taxon>
        <taxon>Chromadorea</taxon>
        <taxon>Rhabditida</taxon>
        <taxon>Rhabditina</taxon>
        <taxon>Rhabditomorpha</taxon>
        <taxon>Rhabditoidea</taxon>
        <taxon>Rhabditidae</taxon>
        <taxon>Peloderinae</taxon>
        <taxon>Caenorhabditis</taxon>
    </lineage>
</organism>
<gene>
    <name evidence="3" type="primary">Cnig_chr_III.g10595</name>
    <name evidence="3" type="ORF">B9Z55_010595</name>
</gene>
<evidence type="ECO:0000256" key="2">
    <source>
        <dbReference type="SAM" id="Phobius"/>
    </source>
</evidence>
<feature type="compositionally biased region" description="Basic and acidic residues" evidence="1">
    <location>
        <begin position="149"/>
        <end position="164"/>
    </location>
</feature>
<dbReference type="OrthoDB" id="5877342at2759"/>
<proteinExistence type="predicted"/>
<feature type="region of interest" description="Disordered" evidence="1">
    <location>
        <begin position="31"/>
        <end position="175"/>
    </location>
</feature>
<accession>A0A2G5UHE3</accession>
<keyword evidence="2" id="KW-1133">Transmembrane helix</keyword>
<feature type="compositionally biased region" description="Basic residues" evidence="1">
    <location>
        <begin position="165"/>
        <end position="175"/>
    </location>
</feature>
<evidence type="ECO:0000313" key="3">
    <source>
        <dbReference type="EMBL" id="PIC38656.1"/>
    </source>
</evidence>
<feature type="compositionally biased region" description="Low complexity" evidence="1">
    <location>
        <begin position="45"/>
        <end position="56"/>
    </location>
</feature>
<keyword evidence="2" id="KW-0472">Membrane</keyword>
<dbReference type="EMBL" id="PDUG01000003">
    <property type="protein sequence ID" value="PIC38656.1"/>
    <property type="molecule type" value="Genomic_DNA"/>
</dbReference>
<evidence type="ECO:0000313" key="4">
    <source>
        <dbReference type="Proteomes" id="UP000230233"/>
    </source>
</evidence>
<dbReference type="Proteomes" id="UP000230233">
    <property type="component" value="Chromosome III"/>
</dbReference>
<keyword evidence="2" id="KW-0812">Transmembrane</keyword>
<protein>
    <submittedName>
        <fullName evidence="3">Uncharacterized protein</fullName>
    </submittedName>
</protein>
<feature type="compositionally biased region" description="Basic and acidic residues" evidence="1">
    <location>
        <begin position="66"/>
        <end position="104"/>
    </location>
</feature>
<evidence type="ECO:0000256" key="1">
    <source>
        <dbReference type="SAM" id="MobiDB-lite"/>
    </source>
</evidence>
<sequence>MPVADYLILVQNLFLILVVVCPAWILCKGKKKAPTNKSKMGSNEPVPTKSSPKVPSADVAQSQKSAVKEETKKDEAVESKAEGESKEGDKKEGGGSGDAAKESSLKPFPKFEMPTESKKNKKLAENEKDKKEKMKNGFYQEKSDEDDTLEKVDSLHVEQSEKTKRSQKNKNKKKK</sequence>
<reference evidence="4" key="1">
    <citation type="submission" date="2017-10" db="EMBL/GenBank/DDBJ databases">
        <title>Rapid genome shrinkage in a self-fertile nematode reveals novel sperm competition proteins.</title>
        <authorList>
            <person name="Yin D."/>
            <person name="Schwarz E.M."/>
            <person name="Thomas C.G."/>
            <person name="Felde R.L."/>
            <person name="Korf I.F."/>
            <person name="Cutter A.D."/>
            <person name="Schartner C.M."/>
            <person name="Ralston E.J."/>
            <person name="Meyer B.J."/>
            <person name="Haag E.S."/>
        </authorList>
    </citation>
    <scope>NUCLEOTIDE SEQUENCE [LARGE SCALE GENOMIC DNA]</scope>
    <source>
        <strain evidence="4">JU1422</strain>
    </source>
</reference>
<feature type="compositionally biased region" description="Basic and acidic residues" evidence="1">
    <location>
        <begin position="113"/>
        <end position="135"/>
    </location>
</feature>
<name>A0A2G5UHE3_9PELO</name>